<feature type="compositionally biased region" description="Acidic residues" evidence="1">
    <location>
        <begin position="121"/>
        <end position="141"/>
    </location>
</feature>
<dbReference type="Gene3D" id="1.10.287.3160">
    <property type="match status" value="1"/>
</dbReference>
<dbReference type="RefSeq" id="XP_041441499.1">
    <property type="nucleotide sequence ID" value="XM_041585565.1"/>
</dbReference>
<gene>
    <name evidence="3" type="primary">LOC121401233</name>
</gene>
<dbReference type="GeneID" id="121401233"/>
<proteinExistence type="predicted"/>
<dbReference type="KEGG" id="xla:121401233"/>
<dbReference type="Proteomes" id="UP000186698">
    <property type="component" value="Chromosome 3L"/>
</dbReference>
<feature type="compositionally biased region" description="Polar residues" evidence="1">
    <location>
        <begin position="13"/>
        <end position="22"/>
    </location>
</feature>
<feature type="compositionally biased region" description="Basic and acidic residues" evidence="1">
    <location>
        <begin position="1"/>
        <end position="10"/>
    </location>
</feature>
<feature type="region of interest" description="Disordered" evidence="1">
    <location>
        <begin position="92"/>
        <end position="145"/>
    </location>
</feature>
<organism evidence="2 3">
    <name type="scientific">Xenopus laevis</name>
    <name type="common">African clawed frog</name>
    <dbReference type="NCBI Taxonomy" id="8355"/>
    <lineage>
        <taxon>Eukaryota</taxon>
        <taxon>Metazoa</taxon>
        <taxon>Chordata</taxon>
        <taxon>Craniata</taxon>
        <taxon>Vertebrata</taxon>
        <taxon>Euteleostomi</taxon>
        <taxon>Amphibia</taxon>
        <taxon>Batrachia</taxon>
        <taxon>Anura</taxon>
        <taxon>Pipoidea</taxon>
        <taxon>Pipidae</taxon>
        <taxon>Xenopodinae</taxon>
        <taxon>Xenopus</taxon>
        <taxon>Xenopus</taxon>
    </lineage>
</organism>
<sequence length="258" mass="28569">MADKTEEPRIPKSSAQSRKTNQVSYLACTACKTKFHTASAESVCADCSPKTLPSSGTTESDLVRALSLSLAGIQNLARIPETLDRVLERLSQPTAPDCRPSGSKRHTTSPPDSPREAMSPSDEDGQLQSEGDSDQDLDPEQDMPRTQKEVEGLIQAVLSTLNIEDTVSTAEPTKNIFKRQKKSSSIFPAYEQLEEIIKSQWKTPDHRIQISRRFSQTYPFPQECTELWASPPMVDPPVSRLSRNTTIPVSLRTLLINA</sequence>
<dbReference type="AlphaFoldDB" id="A0A8J1MIC4"/>
<evidence type="ECO:0000313" key="3">
    <source>
        <dbReference type="RefSeq" id="XP_041441499.1"/>
    </source>
</evidence>
<evidence type="ECO:0000256" key="1">
    <source>
        <dbReference type="SAM" id="MobiDB-lite"/>
    </source>
</evidence>
<protein>
    <submittedName>
        <fullName evidence="3">Uncharacterized protein LOC121401233</fullName>
    </submittedName>
</protein>
<name>A0A8J1MIC4_XENLA</name>
<accession>A0A8J1MIC4</accession>
<evidence type="ECO:0000313" key="2">
    <source>
        <dbReference type="Proteomes" id="UP000186698"/>
    </source>
</evidence>
<keyword evidence="2" id="KW-1185">Reference proteome</keyword>
<reference evidence="3" key="1">
    <citation type="submission" date="2025-08" db="UniProtKB">
        <authorList>
            <consortium name="RefSeq"/>
        </authorList>
    </citation>
    <scope>IDENTIFICATION</scope>
    <source>
        <strain evidence="3">J_2021</strain>
        <tissue evidence="3">Erythrocytes</tissue>
    </source>
</reference>
<feature type="region of interest" description="Disordered" evidence="1">
    <location>
        <begin position="1"/>
        <end position="22"/>
    </location>
</feature>